<keyword evidence="2" id="KW-1185">Reference proteome</keyword>
<organism evidence="1 2">
    <name type="scientific">Adiantum capillus-veneris</name>
    <name type="common">Maidenhair fern</name>
    <dbReference type="NCBI Taxonomy" id="13818"/>
    <lineage>
        <taxon>Eukaryota</taxon>
        <taxon>Viridiplantae</taxon>
        <taxon>Streptophyta</taxon>
        <taxon>Embryophyta</taxon>
        <taxon>Tracheophyta</taxon>
        <taxon>Polypodiopsida</taxon>
        <taxon>Polypodiidae</taxon>
        <taxon>Polypodiales</taxon>
        <taxon>Pteridineae</taxon>
        <taxon>Pteridaceae</taxon>
        <taxon>Vittarioideae</taxon>
        <taxon>Adiantum</taxon>
    </lineage>
</organism>
<comment type="caution">
    <text evidence="1">The sequence shown here is derived from an EMBL/GenBank/DDBJ whole genome shotgun (WGS) entry which is preliminary data.</text>
</comment>
<proteinExistence type="predicted"/>
<evidence type="ECO:0000313" key="1">
    <source>
        <dbReference type="EMBL" id="KAI5061392.1"/>
    </source>
</evidence>
<accession>A0A9D4U5H2</accession>
<reference evidence="1" key="1">
    <citation type="submission" date="2021-01" db="EMBL/GenBank/DDBJ databases">
        <title>Adiantum capillus-veneris genome.</title>
        <authorList>
            <person name="Fang Y."/>
            <person name="Liao Q."/>
        </authorList>
    </citation>
    <scope>NUCLEOTIDE SEQUENCE</scope>
    <source>
        <strain evidence="1">H3</strain>
        <tissue evidence="1">Leaf</tissue>
    </source>
</reference>
<dbReference type="AlphaFoldDB" id="A0A9D4U5H2"/>
<sequence>MPQRHPSVPCYTKLALLWLFNNNSVCFFRSMYAPMLGVCGVWHGFVQASREDGELGDGEEEDEMQGDVVYNDVHGHERACINILLICTPSRWWWMSCTRFGSLGHHLVRLGLPES</sequence>
<dbReference type="EMBL" id="JABFUD020000023">
    <property type="protein sequence ID" value="KAI5061392.1"/>
    <property type="molecule type" value="Genomic_DNA"/>
</dbReference>
<dbReference type="Proteomes" id="UP000886520">
    <property type="component" value="Chromosome 23"/>
</dbReference>
<protein>
    <submittedName>
        <fullName evidence="1">Uncharacterized protein</fullName>
    </submittedName>
</protein>
<evidence type="ECO:0000313" key="2">
    <source>
        <dbReference type="Proteomes" id="UP000886520"/>
    </source>
</evidence>
<name>A0A9D4U5H2_ADICA</name>
<gene>
    <name evidence="1" type="ORF">GOP47_0023897</name>
</gene>